<dbReference type="EMBL" id="CAJZBQ010000028">
    <property type="protein sequence ID" value="CAG9321427.1"/>
    <property type="molecule type" value="Genomic_DNA"/>
</dbReference>
<feature type="repeat" description="ANK" evidence="5">
    <location>
        <begin position="168"/>
        <end position="200"/>
    </location>
</feature>
<dbReference type="AlphaFoldDB" id="A0AAU9J032"/>
<dbReference type="SUPFAM" id="SSF48403">
    <property type="entry name" value="Ankyrin repeat"/>
    <property type="match status" value="1"/>
</dbReference>
<evidence type="ECO:0000259" key="8">
    <source>
        <dbReference type="PROSITE" id="PS50011"/>
    </source>
</evidence>
<feature type="binding site" evidence="6">
    <location>
        <position position="350"/>
    </location>
    <ligand>
        <name>ATP</name>
        <dbReference type="ChEBI" id="CHEBI:30616"/>
    </ligand>
</feature>
<evidence type="ECO:0000256" key="6">
    <source>
        <dbReference type="PROSITE-ProRule" id="PRU10141"/>
    </source>
</evidence>
<dbReference type="PROSITE" id="PS50011">
    <property type="entry name" value="PROTEIN_KINASE_DOM"/>
    <property type="match status" value="1"/>
</dbReference>
<dbReference type="Gene3D" id="3.30.200.20">
    <property type="entry name" value="Phosphorylase Kinase, domain 1"/>
    <property type="match status" value="1"/>
</dbReference>
<organism evidence="9 10">
    <name type="scientific">Blepharisma stoltei</name>
    <dbReference type="NCBI Taxonomy" id="1481888"/>
    <lineage>
        <taxon>Eukaryota</taxon>
        <taxon>Sar</taxon>
        <taxon>Alveolata</taxon>
        <taxon>Ciliophora</taxon>
        <taxon>Postciliodesmatophora</taxon>
        <taxon>Heterotrichea</taxon>
        <taxon>Heterotrichida</taxon>
        <taxon>Blepharismidae</taxon>
        <taxon>Blepharisma</taxon>
    </lineage>
</organism>
<feature type="domain" description="Protein kinase" evidence="8">
    <location>
        <begin position="323"/>
        <end position="569"/>
    </location>
</feature>
<dbReference type="PROSITE" id="PS00108">
    <property type="entry name" value="PROTEIN_KINASE_ST"/>
    <property type="match status" value="1"/>
</dbReference>
<dbReference type="Gene3D" id="1.25.40.20">
    <property type="entry name" value="Ankyrin repeat-containing domain"/>
    <property type="match status" value="1"/>
</dbReference>
<keyword evidence="5" id="KW-0040">ANK repeat</keyword>
<dbReference type="SUPFAM" id="SSF56112">
    <property type="entry name" value="Protein kinase-like (PK-like)"/>
    <property type="match status" value="1"/>
</dbReference>
<dbReference type="InterPro" id="IPR008271">
    <property type="entry name" value="Ser/Thr_kinase_AS"/>
</dbReference>
<dbReference type="InterPro" id="IPR036770">
    <property type="entry name" value="Ankyrin_rpt-contain_sf"/>
</dbReference>
<keyword evidence="3 6" id="KW-0547">Nucleotide-binding</keyword>
<comment type="similarity">
    <text evidence="1">Belongs to the protein kinase superfamily. TKL Ser/Thr protein kinase family.</text>
</comment>
<dbReference type="PROSITE" id="PS50088">
    <property type="entry name" value="ANK_REPEAT"/>
    <property type="match status" value="3"/>
</dbReference>
<dbReference type="SMART" id="SM00248">
    <property type="entry name" value="ANK"/>
    <property type="match status" value="6"/>
</dbReference>
<evidence type="ECO:0000256" key="1">
    <source>
        <dbReference type="ARBA" id="ARBA00005843"/>
    </source>
</evidence>
<dbReference type="PIRSF" id="PIRSF000654">
    <property type="entry name" value="Integrin-linked_kinase"/>
    <property type="match status" value="1"/>
</dbReference>
<protein>
    <recommendedName>
        <fullName evidence="8">Protein kinase domain-containing protein</fullName>
    </recommendedName>
</protein>
<dbReference type="PRINTS" id="PR00109">
    <property type="entry name" value="TYRKINASE"/>
</dbReference>
<dbReference type="Gene3D" id="1.10.510.10">
    <property type="entry name" value="Transferase(Phosphotransferase) domain 1"/>
    <property type="match status" value="1"/>
</dbReference>
<feature type="compositionally biased region" description="Basic and acidic residues" evidence="7">
    <location>
        <begin position="265"/>
        <end position="275"/>
    </location>
</feature>
<evidence type="ECO:0000256" key="7">
    <source>
        <dbReference type="SAM" id="MobiDB-lite"/>
    </source>
</evidence>
<dbReference type="PANTHER" id="PTHR44329">
    <property type="entry name" value="SERINE/THREONINE-PROTEIN KINASE TNNI3K-RELATED"/>
    <property type="match status" value="1"/>
</dbReference>
<feature type="repeat" description="ANK" evidence="5">
    <location>
        <begin position="135"/>
        <end position="167"/>
    </location>
</feature>
<evidence type="ECO:0000313" key="9">
    <source>
        <dbReference type="EMBL" id="CAG9321427.1"/>
    </source>
</evidence>
<gene>
    <name evidence="9" type="ORF">BSTOLATCC_MIC28709</name>
</gene>
<dbReference type="InterPro" id="IPR001245">
    <property type="entry name" value="Ser-Thr/Tyr_kinase_cat_dom"/>
</dbReference>
<proteinExistence type="inferred from homology"/>
<feature type="region of interest" description="Disordered" evidence="7">
    <location>
        <begin position="256"/>
        <end position="283"/>
    </location>
</feature>
<dbReference type="PROSITE" id="PS50297">
    <property type="entry name" value="ANK_REP_REGION"/>
    <property type="match status" value="3"/>
</dbReference>
<sequence length="573" mass="65206">MGDIIKLIQGGNLALISSWLRQNRNWNQMKLGENSDTILHISVKNQNQDLTRYILASSDTPPNTQNSYGETPLHLACFYGNLDIFRALLEYGANPEIKENREGAYPIHRTVEGEHENILDEFIRHGFSLKLLNNERESPLHLAVDLGLENFVKKLILNGSDIEVEDSNGDRAVHKACRANHPKILELLIANGAIIDPRNHRDETPLTIAIRHIRIESIQKIIEAGARVRDIDLRLAREVGRPSFWQFISKIYKEQTHHSPNIQAEEEKSPEDPKPVKKSNSVGEVETLDTISSLKKRISELETKIASLTSNKKIEGIIDSSEIKVLEVIGRGQYGEVSKGIWRSTEIALKKFSLADTAEFLTELEVLKNIRHPNIVLFMGACMNPPIIMTEYISQGSLSHLLHETHEPLSLSQLVGMAVDIARGLLFLHTCKPPIVHRDLKPGNCLVDSHCRVKICDFGLARVKENTIRDSGAYGTYPYVAPEIITEHKYSLKSDIFAFGMLLWELLNRRRPFNDLQPIQIMYQIAHLNKRPEMSQNTQLTGLIEKCWDQDPINRPTIQEILQEIQEFYCIIR</sequence>
<reference evidence="9" key="1">
    <citation type="submission" date="2021-09" db="EMBL/GenBank/DDBJ databases">
        <authorList>
            <consortium name="AG Swart"/>
            <person name="Singh M."/>
            <person name="Singh A."/>
            <person name="Seah K."/>
            <person name="Emmerich C."/>
        </authorList>
    </citation>
    <scope>NUCLEOTIDE SEQUENCE</scope>
    <source>
        <strain evidence="9">ATCC30299</strain>
    </source>
</reference>
<dbReference type="PRINTS" id="PR01415">
    <property type="entry name" value="ANKYRIN"/>
</dbReference>
<accession>A0AAU9J032</accession>
<dbReference type="CDD" id="cd13999">
    <property type="entry name" value="STKc_MAP3K-like"/>
    <property type="match status" value="1"/>
</dbReference>
<dbReference type="SMART" id="SM00220">
    <property type="entry name" value="S_TKc"/>
    <property type="match status" value="1"/>
</dbReference>
<dbReference type="InterPro" id="IPR011009">
    <property type="entry name" value="Kinase-like_dom_sf"/>
</dbReference>
<keyword evidence="10" id="KW-1185">Reference proteome</keyword>
<dbReference type="InterPro" id="IPR051681">
    <property type="entry name" value="Ser/Thr_Kinases-Pseudokinases"/>
</dbReference>
<keyword evidence="2" id="KW-0723">Serine/threonine-protein kinase</keyword>
<dbReference type="Pfam" id="PF07714">
    <property type="entry name" value="PK_Tyr_Ser-Thr"/>
    <property type="match status" value="1"/>
</dbReference>
<feature type="repeat" description="ANK" evidence="5">
    <location>
        <begin position="68"/>
        <end position="100"/>
    </location>
</feature>
<dbReference type="Proteomes" id="UP001162131">
    <property type="component" value="Unassembled WGS sequence"/>
</dbReference>
<dbReference type="PROSITE" id="PS00107">
    <property type="entry name" value="PROTEIN_KINASE_ATP"/>
    <property type="match status" value="1"/>
</dbReference>
<comment type="caution">
    <text evidence="9">The sequence shown here is derived from an EMBL/GenBank/DDBJ whole genome shotgun (WGS) entry which is preliminary data.</text>
</comment>
<name>A0AAU9J032_9CILI</name>
<dbReference type="InterPro" id="IPR002110">
    <property type="entry name" value="Ankyrin_rpt"/>
</dbReference>
<dbReference type="PANTHER" id="PTHR44329:SF298">
    <property type="entry name" value="MIXED LINEAGE KINASE DOMAIN-LIKE PROTEIN"/>
    <property type="match status" value="1"/>
</dbReference>
<dbReference type="Pfam" id="PF12796">
    <property type="entry name" value="Ank_2"/>
    <property type="match status" value="2"/>
</dbReference>
<evidence type="ECO:0000256" key="5">
    <source>
        <dbReference type="PROSITE-ProRule" id="PRU00023"/>
    </source>
</evidence>
<evidence type="ECO:0000313" key="10">
    <source>
        <dbReference type="Proteomes" id="UP001162131"/>
    </source>
</evidence>
<dbReference type="GO" id="GO:0005524">
    <property type="term" value="F:ATP binding"/>
    <property type="evidence" value="ECO:0007669"/>
    <property type="project" value="UniProtKB-UniRule"/>
</dbReference>
<dbReference type="GO" id="GO:0004674">
    <property type="term" value="F:protein serine/threonine kinase activity"/>
    <property type="evidence" value="ECO:0007669"/>
    <property type="project" value="UniProtKB-KW"/>
</dbReference>
<keyword evidence="4 6" id="KW-0067">ATP-binding</keyword>
<evidence type="ECO:0000256" key="3">
    <source>
        <dbReference type="ARBA" id="ARBA00022741"/>
    </source>
</evidence>
<keyword evidence="2" id="KW-0418">Kinase</keyword>
<evidence type="ECO:0000256" key="4">
    <source>
        <dbReference type="ARBA" id="ARBA00022840"/>
    </source>
</evidence>
<evidence type="ECO:0000256" key="2">
    <source>
        <dbReference type="ARBA" id="ARBA00022527"/>
    </source>
</evidence>
<dbReference type="InterPro" id="IPR017441">
    <property type="entry name" value="Protein_kinase_ATP_BS"/>
</dbReference>
<keyword evidence="2" id="KW-0808">Transferase</keyword>
<dbReference type="InterPro" id="IPR000719">
    <property type="entry name" value="Prot_kinase_dom"/>
</dbReference>